<evidence type="ECO:0000256" key="3">
    <source>
        <dbReference type="ARBA" id="ARBA00022555"/>
    </source>
</evidence>
<dbReference type="Gene3D" id="1.10.1160.10">
    <property type="entry name" value="Glutamyl-trna Synthetase, Domain 2"/>
    <property type="match status" value="1"/>
</dbReference>
<evidence type="ECO:0000256" key="12">
    <source>
        <dbReference type="RuleBase" id="RU363037"/>
    </source>
</evidence>
<sequence>MKPDPSFPLVTRFPPEPNGYLHLGHAKSILINFGLNRQHSHDGTLRTNVRFDDTNPIKESEEYARSIIDDVSWLVGPEYFDGSTTSTSQHFDYLEDCAKFLIKQSLAYVDKSDKETIRQMRGTLTQPGVPSPFRDTPPSENLELFEQMRLGSVPTGSMVLRLKIDMSSPNLNMRDPVAYRVLTETSHQNTGRQHNVYPMYDFSHPIVDALEKISHSLCTLEFEGHRPLYEWVLDKLSPFLPSYPPPTQMEFSRLNLKYTVLSKRKLIRLVESKTVDGWDDPRLPTLSGVRRRGFTPSTLKTFVSRIGVSKVDSIVDFGDLENVAREDMDKTAPRGFVVTSPLKVTLTGPPPSHTSISIPMHPKDPSFGDRSVPFSSSLYIERTDFFDADGPEGKASSLPKGFNRLTTAQSARLRNAYVITVKDVVRDGDGNPTELICNYDPETFGGVTPEGQKRVKGIIHWVDAPTSTTCTIMQYDRLFNTESPGSVTDDILDDVNPDSIKILSGAVCEPSILSTCSAHLAASKDSSSLHFQFERLGYYALDKDSKSDKLIFNRVVTLKDAWSAGGGGEKKGGGSGERRRGNNAGGSKGGGEVAPDFARVRITTGRIIAAEPHPESEKLLVTKVDCGEDKPRTIVAGLAGHHSPSSLVGVGVLFCSNLKVSRVVGTESNGMLLGVSKEDGSFGELLSPPEGAALGSHLSFQGVDMEYDETMKSKGAVKAFERFIKELKTDSDGIVNFEGKLLELGGLAIKSAVVDGKVG</sequence>
<dbReference type="GO" id="GO:0005829">
    <property type="term" value="C:cytosol"/>
    <property type="evidence" value="ECO:0007669"/>
    <property type="project" value="TreeGrafter"/>
</dbReference>
<comment type="catalytic activity">
    <reaction evidence="10">
        <text>tRNA(Gln) + L-glutamine + ATP = L-glutaminyl-tRNA(Gln) + AMP + diphosphate</text>
        <dbReference type="Rhea" id="RHEA:20121"/>
        <dbReference type="Rhea" id="RHEA-COMP:9662"/>
        <dbReference type="Rhea" id="RHEA-COMP:9681"/>
        <dbReference type="ChEBI" id="CHEBI:30616"/>
        <dbReference type="ChEBI" id="CHEBI:33019"/>
        <dbReference type="ChEBI" id="CHEBI:58359"/>
        <dbReference type="ChEBI" id="CHEBI:78442"/>
        <dbReference type="ChEBI" id="CHEBI:78521"/>
        <dbReference type="ChEBI" id="CHEBI:456215"/>
        <dbReference type="EC" id="6.1.1.18"/>
    </reaction>
</comment>
<dbReference type="InterPro" id="IPR004514">
    <property type="entry name" value="Gln-tRNA-synth"/>
</dbReference>
<dbReference type="InterPro" id="IPR049437">
    <property type="entry name" value="tRNA-synt_1c_C2"/>
</dbReference>
<dbReference type="PANTHER" id="PTHR43097:SF4">
    <property type="entry name" value="GLUTAMINE--TRNA LIGASE"/>
    <property type="match status" value="1"/>
</dbReference>
<evidence type="ECO:0000256" key="6">
    <source>
        <dbReference type="ARBA" id="ARBA00022840"/>
    </source>
</evidence>
<dbReference type="InterPro" id="IPR011035">
    <property type="entry name" value="Ribosomal_bL25/Gln-tRNA_synth"/>
</dbReference>
<evidence type="ECO:0000313" key="15">
    <source>
        <dbReference type="EMBL" id="GMI47775.1"/>
    </source>
</evidence>
<keyword evidence="5 12" id="KW-0547">Nucleotide-binding</keyword>
<dbReference type="PROSITE" id="PS00178">
    <property type="entry name" value="AA_TRNA_LIGASE_I"/>
    <property type="match status" value="1"/>
</dbReference>
<dbReference type="Gene3D" id="3.40.50.620">
    <property type="entry name" value="HUPs"/>
    <property type="match status" value="1"/>
</dbReference>
<dbReference type="EMBL" id="BRYA01000358">
    <property type="protein sequence ID" value="GMI47775.1"/>
    <property type="molecule type" value="Genomic_DNA"/>
</dbReference>
<dbReference type="AlphaFoldDB" id="A0A9W7GPH7"/>
<evidence type="ECO:0000256" key="1">
    <source>
        <dbReference type="ARBA" id="ARBA00005594"/>
    </source>
</evidence>
<dbReference type="Gene3D" id="2.40.50.140">
    <property type="entry name" value="Nucleic acid-binding proteins"/>
    <property type="match status" value="1"/>
</dbReference>
<dbReference type="InterPro" id="IPR020058">
    <property type="entry name" value="Glu/Gln-tRNA-synth_Ib_cat-dom"/>
</dbReference>
<evidence type="ECO:0000256" key="8">
    <source>
        <dbReference type="ARBA" id="ARBA00022917"/>
    </source>
</evidence>
<evidence type="ECO:0000256" key="11">
    <source>
        <dbReference type="PROSITE-ProRule" id="PRU00209"/>
    </source>
</evidence>
<evidence type="ECO:0000256" key="2">
    <source>
        <dbReference type="ARBA" id="ARBA00012836"/>
    </source>
</evidence>
<feature type="compositionally biased region" description="Basic and acidic residues" evidence="13">
    <location>
        <begin position="568"/>
        <end position="580"/>
    </location>
</feature>
<dbReference type="FunFam" id="1.10.1160.10:FF:000001">
    <property type="entry name" value="Glutamine--tRNA ligase"/>
    <property type="match status" value="1"/>
</dbReference>
<evidence type="ECO:0000313" key="16">
    <source>
        <dbReference type="Proteomes" id="UP001165065"/>
    </source>
</evidence>
<keyword evidence="8 12" id="KW-0648">Protein biosynthesis</keyword>
<feature type="domain" description="TRNA-binding" evidence="14">
    <location>
        <begin position="596"/>
        <end position="699"/>
    </location>
</feature>
<feature type="region of interest" description="Disordered" evidence="13">
    <location>
        <begin position="565"/>
        <end position="592"/>
    </location>
</feature>
<dbReference type="Pfam" id="PF00749">
    <property type="entry name" value="tRNA-synt_1c"/>
    <property type="match status" value="1"/>
</dbReference>
<accession>A0A9W7GPH7</accession>
<dbReference type="PRINTS" id="PR00987">
    <property type="entry name" value="TRNASYNTHGLU"/>
</dbReference>
<reference evidence="16" key="1">
    <citation type="journal article" date="2023" name="Commun. Biol.">
        <title>Genome analysis of Parmales, the sister group of diatoms, reveals the evolutionary specialization of diatoms from phago-mixotrophs to photoautotrophs.</title>
        <authorList>
            <person name="Ban H."/>
            <person name="Sato S."/>
            <person name="Yoshikawa S."/>
            <person name="Yamada K."/>
            <person name="Nakamura Y."/>
            <person name="Ichinomiya M."/>
            <person name="Sato N."/>
            <person name="Blanc-Mathieu R."/>
            <person name="Endo H."/>
            <person name="Kuwata A."/>
            <person name="Ogata H."/>
        </authorList>
    </citation>
    <scope>NUCLEOTIDE SEQUENCE [LARGE SCALE GENOMIC DNA]</scope>
</reference>
<evidence type="ECO:0000256" key="5">
    <source>
        <dbReference type="ARBA" id="ARBA00022741"/>
    </source>
</evidence>
<gene>
    <name evidence="15" type="ORF">TrCOL_g5856</name>
</gene>
<dbReference type="SUPFAM" id="SSF52374">
    <property type="entry name" value="Nucleotidylyl transferase"/>
    <property type="match status" value="1"/>
</dbReference>
<evidence type="ECO:0000259" key="14">
    <source>
        <dbReference type="PROSITE" id="PS50886"/>
    </source>
</evidence>
<dbReference type="Pfam" id="PF01588">
    <property type="entry name" value="tRNA_bind"/>
    <property type="match status" value="1"/>
</dbReference>
<organism evidence="15 16">
    <name type="scientific">Triparma columacea</name>
    <dbReference type="NCBI Taxonomy" id="722753"/>
    <lineage>
        <taxon>Eukaryota</taxon>
        <taxon>Sar</taxon>
        <taxon>Stramenopiles</taxon>
        <taxon>Ochrophyta</taxon>
        <taxon>Bolidophyceae</taxon>
        <taxon>Parmales</taxon>
        <taxon>Triparmaceae</taxon>
        <taxon>Triparma</taxon>
    </lineage>
</organism>
<protein>
    <recommendedName>
        <fullName evidence="2">glutamine--tRNA ligase</fullName>
        <ecNumber evidence="2">6.1.1.18</ecNumber>
    </recommendedName>
</protein>
<keyword evidence="4 12" id="KW-0436">Ligase</keyword>
<dbReference type="Proteomes" id="UP001165065">
    <property type="component" value="Unassembled WGS sequence"/>
</dbReference>
<comment type="similarity">
    <text evidence="1 12">Belongs to the class-I aminoacyl-tRNA synthetase family.</text>
</comment>
<dbReference type="InterPro" id="IPR020061">
    <property type="entry name" value="Glu_tRNA_lig_a-bdl"/>
</dbReference>
<dbReference type="OrthoDB" id="191598at2759"/>
<dbReference type="InterPro" id="IPR001412">
    <property type="entry name" value="aa-tRNA-synth_I_CS"/>
</dbReference>
<comment type="caution">
    <text evidence="15">The sequence shown here is derived from an EMBL/GenBank/DDBJ whole genome shotgun (WGS) entry which is preliminary data.</text>
</comment>
<evidence type="ECO:0000256" key="13">
    <source>
        <dbReference type="SAM" id="MobiDB-lite"/>
    </source>
</evidence>
<evidence type="ECO:0000256" key="4">
    <source>
        <dbReference type="ARBA" id="ARBA00022598"/>
    </source>
</evidence>
<dbReference type="InterPro" id="IPR014729">
    <property type="entry name" value="Rossmann-like_a/b/a_fold"/>
</dbReference>
<dbReference type="InterPro" id="IPR002547">
    <property type="entry name" value="tRNA-bd_dom"/>
</dbReference>
<keyword evidence="9 12" id="KW-0030">Aminoacyl-tRNA synthetase</keyword>
<proteinExistence type="inferred from homology"/>
<dbReference type="PANTHER" id="PTHR43097">
    <property type="entry name" value="GLUTAMINE-TRNA LIGASE"/>
    <property type="match status" value="1"/>
</dbReference>
<keyword evidence="6 12" id="KW-0067">ATP-binding</keyword>
<dbReference type="GO" id="GO:0004819">
    <property type="term" value="F:glutamine-tRNA ligase activity"/>
    <property type="evidence" value="ECO:0007669"/>
    <property type="project" value="UniProtKB-EC"/>
</dbReference>
<dbReference type="Pfam" id="PF03950">
    <property type="entry name" value="tRNA-synt_1c_C"/>
    <property type="match status" value="1"/>
</dbReference>
<dbReference type="Gene3D" id="2.40.240.10">
    <property type="entry name" value="Ribosomal Protein L25, Chain P"/>
    <property type="match status" value="2"/>
</dbReference>
<dbReference type="InterPro" id="IPR000924">
    <property type="entry name" value="Glu/Gln-tRNA-synth"/>
</dbReference>
<dbReference type="InterPro" id="IPR050132">
    <property type="entry name" value="Gln/Glu-tRNA_Ligase"/>
</dbReference>
<keyword evidence="3 11" id="KW-0820">tRNA-binding</keyword>
<dbReference type="FunFam" id="3.90.800.10:FF:000001">
    <property type="entry name" value="Glutamine--tRNA ligase"/>
    <property type="match status" value="1"/>
</dbReference>
<dbReference type="Pfam" id="PF20974">
    <property type="entry name" value="tRNA-synt_1c_C2"/>
    <property type="match status" value="1"/>
</dbReference>
<dbReference type="SUPFAM" id="SSF50249">
    <property type="entry name" value="Nucleic acid-binding proteins"/>
    <property type="match status" value="1"/>
</dbReference>
<keyword evidence="7 11" id="KW-0694">RNA-binding</keyword>
<dbReference type="SUPFAM" id="SSF50715">
    <property type="entry name" value="Ribosomal protein L25-like"/>
    <property type="match status" value="1"/>
</dbReference>
<dbReference type="InterPro" id="IPR012340">
    <property type="entry name" value="NA-bd_OB-fold"/>
</dbReference>
<dbReference type="EC" id="6.1.1.18" evidence="2"/>
<dbReference type="GO" id="GO:0005524">
    <property type="term" value="F:ATP binding"/>
    <property type="evidence" value="ECO:0007669"/>
    <property type="project" value="UniProtKB-KW"/>
</dbReference>
<keyword evidence="16" id="KW-1185">Reference proteome</keyword>
<dbReference type="Gene3D" id="3.90.800.10">
    <property type="entry name" value="Glutamyl-tRNA Synthetase, Domain 3"/>
    <property type="match status" value="1"/>
</dbReference>
<evidence type="ECO:0000256" key="7">
    <source>
        <dbReference type="ARBA" id="ARBA00022884"/>
    </source>
</evidence>
<name>A0A9W7GPH7_9STRA</name>
<evidence type="ECO:0000256" key="9">
    <source>
        <dbReference type="ARBA" id="ARBA00023146"/>
    </source>
</evidence>
<dbReference type="InterPro" id="IPR020056">
    <property type="entry name" value="Rbsml_bL25/Gln-tRNA_synth_N"/>
</dbReference>
<evidence type="ECO:0000256" key="10">
    <source>
        <dbReference type="ARBA" id="ARBA00048270"/>
    </source>
</evidence>
<dbReference type="NCBIfam" id="TIGR00440">
    <property type="entry name" value="glnS"/>
    <property type="match status" value="1"/>
</dbReference>
<dbReference type="GO" id="GO:0006425">
    <property type="term" value="P:glutaminyl-tRNA aminoacylation"/>
    <property type="evidence" value="ECO:0007669"/>
    <property type="project" value="InterPro"/>
</dbReference>
<dbReference type="FunFam" id="3.40.50.620:FF:000037">
    <property type="entry name" value="Glutamine--tRNA ligase cytoplasmic"/>
    <property type="match status" value="1"/>
</dbReference>
<dbReference type="InterPro" id="IPR020059">
    <property type="entry name" value="Glu/Gln-tRNA-synth_Ib_codon-bd"/>
</dbReference>
<dbReference type="PROSITE" id="PS50886">
    <property type="entry name" value="TRBD"/>
    <property type="match status" value="1"/>
</dbReference>
<dbReference type="GO" id="GO:0000049">
    <property type="term" value="F:tRNA binding"/>
    <property type="evidence" value="ECO:0007669"/>
    <property type="project" value="UniProtKB-UniRule"/>
</dbReference>
<feature type="compositionally biased region" description="Gly residues" evidence="13">
    <location>
        <begin position="583"/>
        <end position="592"/>
    </location>
</feature>